<accession>A0A3M8P7W7</accession>
<dbReference type="SUPFAM" id="SSF48179">
    <property type="entry name" value="6-phosphogluconate dehydrogenase C-terminal domain-like"/>
    <property type="match status" value="1"/>
</dbReference>
<evidence type="ECO:0000313" key="7">
    <source>
        <dbReference type="EMBL" id="RNF39789.1"/>
    </source>
</evidence>
<dbReference type="GO" id="GO:0016616">
    <property type="term" value="F:oxidoreductase activity, acting on the CH-OH group of donors, NAD or NADP as acceptor"/>
    <property type="evidence" value="ECO:0007669"/>
    <property type="project" value="TreeGrafter"/>
</dbReference>
<evidence type="ECO:0000256" key="3">
    <source>
        <dbReference type="ARBA" id="ARBA00023027"/>
    </source>
</evidence>
<evidence type="ECO:0000313" key="8">
    <source>
        <dbReference type="Proteomes" id="UP000275473"/>
    </source>
</evidence>
<evidence type="ECO:0000259" key="6">
    <source>
        <dbReference type="Pfam" id="PF14833"/>
    </source>
</evidence>
<dbReference type="InterPro" id="IPR008927">
    <property type="entry name" value="6-PGluconate_DH-like_C_sf"/>
</dbReference>
<dbReference type="GO" id="GO:0051287">
    <property type="term" value="F:NAD binding"/>
    <property type="evidence" value="ECO:0007669"/>
    <property type="project" value="InterPro"/>
</dbReference>
<feature type="domain" description="6-phosphogluconate dehydrogenase NADP-binding" evidence="5">
    <location>
        <begin position="6"/>
        <end position="164"/>
    </location>
</feature>
<evidence type="ECO:0000256" key="4">
    <source>
        <dbReference type="PIRSR" id="PIRSR000103-1"/>
    </source>
</evidence>
<evidence type="ECO:0000256" key="2">
    <source>
        <dbReference type="ARBA" id="ARBA00023002"/>
    </source>
</evidence>
<feature type="active site" evidence="4">
    <location>
        <position position="176"/>
    </location>
</feature>
<dbReference type="Gene3D" id="1.10.1040.10">
    <property type="entry name" value="N-(1-d-carboxylethyl)-l-norvaline Dehydrogenase, domain 2"/>
    <property type="match status" value="1"/>
</dbReference>
<dbReference type="InterPro" id="IPR013328">
    <property type="entry name" value="6PGD_dom2"/>
</dbReference>
<dbReference type="GO" id="GO:0050661">
    <property type="term" value="F:NADP binding"/>
    <property type="evidence" value="ECO:0007669"/>
    <property type="project" value="InterPro"/>
</dbReference>
<dbReference type="InterPro" id="IPR015815">
    <property type="entry name" value="HIBADH-related"/>
</dbReference>
<dbReference type="OrthoDB" id="9786703at2"/>
<reference evidence="7 8" key="1">
    <citation type="journal article" date="2018" name="Int. J. Syst. Evol. Microbiol.">
        <title>Planococcus salinus sp. nov., a moderately halophilic bacterium isolated from a saline-alkali soil.</title>
        <authorList>
            <person name="Gan L."/>
        </authorList>
    </citation>
    <scope>NUCLEOTIDE SEQUENCE [LARGE SCALE GENOMIC DNA]</scope>
    <source>
        <strain evidence="7 8">LCB217</strain>
    </source>
</reference>
<proteinExistence type="inferred from homology"/>
<evidence type="ECO:0000256" key="1">
    <source>
        <dbReference type="ARBA" id="ARBA00009080"/>
    </source>
</evidence>
<keyword evidence="8" id="KW-1185">Reference proteome</keyword>
<dbReference type="Pfam" id="PF03446">
    <property type="entry name" value="NAD_binding_2"/>
    <property type="match status" value="1"/>
</dbReference>
<dbReference type="InterPro" id="IPR029154">
    <property type="entry name" value="HIBADH-like_NADP-bd"/>
</dbReference>
<dbReference type="Pfam" id="PF14833">
    <property type="entry name" value="NAD_binding_11"/>
    <property type="match status" value="1"/>
</dbReference>
<keyword evidence="2" id="KW-0560">Oxidoreductase</keyword>
<dbReference type="SUPFAM" id="SSF51735">
    <property type="entry name" value="NAD(P)-binding Rossmann-fold domains"/>
    <property type="match status" value="1"/>
</dbReference>
<dbReference type="PROSITE" id="PS00895">
    <property type="entry name" value="3_HYDROXYISOBUT_DH"/>
    <property type="match status" value="1"/>
</dbReference>
<protein>
    <submittedName>
        <fullName evidence="7">NAD(P)-dependent oxidoreductase</fullName>
    </submittedName>
</protein>
<evidence type="ECO:0000259" key="5">
    <source>
        <dbReference type="Pfam" id="PF03446"/>
    </source>
</evidence>
<dbReference type="RefSeq" id="WP_123164984.1">
    <property type="nucleotide sequence ID" value="NZ_RIAX01000004.1"/>
</dbReference>
<feature type="domain" description="3-hydroxyisobutyrate dehydrogenase-like NAD-binding" evidence="6">
    <location>
        <begin position="170"/>
        <end position="290"/>
    </location>
</feature>
<dbReference type="PIRSF" id="PIRSF000103">
    <property type="entry name" value="HIBADH"/>
    <property type="match status" value="1"/>
</dbReference>
<organism evidence="7 8">
    <name type="scientific">Planococcus salinus</name>
    <dbReference type="NCBI Taxonomy" id="1848460"/>
    <lineage>
        <taxon>Bacteria</taxon>
        <taxon>Bacillati</taxon>
        <taxon>Bacillota</taxon>
        <taxon>Bacilli</taxon>
        <taxon>Bacillales</taxon>
        <taxon>Caryophanaceae</taxon>
        <taxon>Planococcus</taxon>
    </lineage>
</organism>
<gene>
    <name evidence="7" type="ORF">EEX84_07425</name>
</gene>
<dbReference type="Gene3D" id="3.40.50.720">
    <property type="entry name" value="NAD(P)-binding Rossmann-like Domain"/>
    <property type="match status" value="1"/>
</dbReference>
<dbReference type="AlphaFoldDB" id="A0A3M8P7W7"/>
<comment type="caution">
    <text evidence="7">The sequence shown here is derived from an EMBL/GenBank/DDBJ whole genome shotgun (WGS) entry which is preliminary data.</text>
</comment>
<dbReference type="GO" id="GO:0016054">
    <property type="term" value="P:organic acid catabolic process"/>
    <property type="evidence" value="ECO:0007669"/>
    <property type="project" value="UniProtKB-ARBA"/>
</dbReference>
<dbReference type="PANTHER" id="PTHR22981:SF7">
    <property type="entry name" value="3-HYDROXYISOBUTYRATE DEHYDROGENASE, MITOCHONDRIAL"/>
    <property type="match status" value="1"/>
</dbReference>
<dbReference type="Proteomes" id="UP000275473">
    <property type="component" value="Unassembled WGS sequence"/>
</dbReference>
<sequence length="302" mass="32703">MSENKRIGFVGLGNMGYHMASNLAKAGHPLAIYDIRKEVVDSFPGEDVLRLSSPKEVADQTEIVLVSLPTPQVVKSVVLDENGLIYGSAIRVYIDLSTSGRTVSKEVGKALAESGIKTLDSPVSGGVPGAEKATLSIMVAGEKEIFDQCKHILDSIGNKDKVLHVGEEIGQAQALKVINNLLSSSALAITSEAMVLGVKAGLDPNVMIDVLNVSSGRNSATEDKFKKSIINRKFDYGFQTALAYKDIKLCLDLAADLEVPMFLGNNMEHFWKFAMTQGAGDKDYTTIIKYFEEWAGVEVKEQ</sequence>
<dbReference type="InterPro" id="IPR002204">
    <property type="entry name" value="3-OH-isobutyrate_DH-rel_CS"/>
</dbReference>
<dbReference type="InterPro" id="IPR006115">
    <property type="entry name" value="6PGDH_NADP-bd"/>
</dbReference>
<name>A0A3M8P7W7_9BACL</name>
<comment type="similarity">
    <text evidence="1">Belongs to the HIBADH-related family.</text>
</comment>
<dbReference type="EMBL" id="RIAX01000004">
    <property type="protein sequence ID" value="RNF39789.1"/>
    <property type="molecule type" value="Genomic_DNA"/>
</dbReference>
<dbReference type="InterPro" id="IPR036291">
    <property type="entry name" value="NAD(P)-bd_dom_sf"/>
</dbReference>
<dbReference type="PANTHER" id="PTHR22981">
    <property type="entry name" value="3-HYDROXYISOBUTYRATE DEHYDROGENASE-RELATED"/>
    <property type="match status" value="1"/>
</dbReference>
<keyword evidence="3" id="KW-0520">NAD</keyword>